<feature type="transmembrane region" description="Helical" evidence="1">
    <location>
        <begin position="46"/>
        <end position="66"/>
    </location>
</feature>
<organism evidence="2 3">
    <name type="scientific">candidate division MSBL1 archaeon SCGC-AAA382N08</name>
    <dbReference type="NCBI Taxonomy" id="1698285"/>
    <lineage>
        <taxon>Archaea</taxon>
        <taxon>Methanobacteriati</taxon>
        <taxon>Methanobacteriota</taxon>
        <taxon>candidate division MSBL1</taxon>
    </lineage>
</organism>
<accession>A0A133VNB0</accession>
<name>A0A133VNB0_9EURY</name>
<reference evidence="2 3" key="1">
    <citation type="journal article" date="2016" name="Sci. Rep.">
        <title>Metabolic traits of an uncultured archaeal lineage -MSBL1- from brine pools of the Red Sea.</title>
        <authorList>
            <person name="Mwirichia R."/>
            <person name="Alam I."/>
            <person name="Rashid M."/>
            <person name="Vinu M."/>
            <person name="Ba-Alawi W."/>
            <person name="Anthony Kamau A."/>
            <person name="Kamanda Ngugi D."/>
            <person name="Goker M."/>
            <person name="Klenk H.P."/>
            <person name="Bajic V."/>
            <person name="Stingl U."/>
        </authorList>
    </citation>
    <scope>NUCLEOTIDE SEQUENCE [LARGE SCALE GENOMIC DNA]</scope>
    <source>
        <strain evidence="2">SCGC-AAA382N08</strain>
    </source>
</reference>
<evidence type="ECO:0000313" key="2">
    <source>
        <dbReference type="EMBL" id="KXB07942.1"/>
    </source>
</evidence>
<gene>
    <name evidence="2" type="ORF">AKJ56_02105</name>
</gene>
<dbReference type="Proteomes" id="UP000070175">
    <property type="component" value="Unassembled WGS sequence"/>
</dbReference>
<evidence type="ECO:0008006" key="4">
    <source>
        <dbReference type="Google" id="ProtNLM"/>
    </source>
</evidence>
<keyword evidence="1" id="KW-0472">Membrane</keyword>
<comment type="caution">
    <text evidence="2">The sequence shown here is derived from an EMBL/GenBank/DDBJ whole genome shotgun (WGS) entry which is preliminary data.</text>
</comment>
<keyword evidence="3" id="KW-1185">Reference proteome</keyword>
<evidence type="ECO:0000313" key="3">
    <source>
        <dbReference type="Proteomes" id="UP000070175"/>
    </source>
</evidence>
<protein>
    <recommendedName>
        <fullName evidence="4">Major facilitator superfamily (MFS) profile domain-containing protein</fullName>
    </recommendedName>
</protein>
<proteinExistence type="predicted"/>
<feature type="transmembrane region" description="Helical" evidence="1">
    <location>
        <begin position="14"/>
        <end position="40"/>
    </location>
</feature>
<keyword evidence="1" id="KW-0812">Transmembrane</keyword>
<dbReference type="AlphaFoldDB" id="A0A133VNB0"/>
<keyword evidence="1" id="KW-1133">Transmembrane helix</keyword>
<sequence>MKEQDKPPEEEKKILIYLLGTSISLIALIGGFLVFILLLIDIDMQILAGLFSSYLALAISILMTFHQELLQKFGLRKYFDILGIFFLLIAIALFSEHFLT</sequence>
<evidence type="ECO:0000256" key="1">
    <source>
        <dbReference type="SAM" id="Phobius"/>
    </source>
</evidence>
<dbReference type="EMBL" id="LHYJ01000037">
    <property type="protein sequence ID" value="KXB07942.1"/>
    <property type="molecule type" value="Genomic_DNA"/>
</dbReference>
<feature type="transmembrane region" description="Helical" evidence="1">
    <location>
        <begin position="78"/>
        <end position="99"/>
    </location>
</feature>